<protein>
    <submittedName>
        <fullName evidence="2">Uncharacterized protein</fullName>
    </submittedName>
</protein>
<dbReference type="Proteomes" id="UP001152872">
    <property type="component" value="Unassembled WGS sequence"/>
</dbReference>
<dbReference type="RefSeq" id="WP_009626340.1">
    <property type="nucleotide sequence ID" value="NZ_VBTY01000039.1"/>
</dbReference>
<feature type="transmembrane region" description="Helical" evidence="1">
    <location>
        <begin position="47"/>
        <end position="64"/>
    </location>
</feature>
<proteinExistence type="predicted"/>
<feature type="transmembrane region" description="Helical" evidence="1">
    <location>
        <begin position="70"/>
        <end position="86"/>
    </location>
</feature>
<dbReference type="EMBL" id="VBTY01000039">
    <property type="protein sequence ID" value="MDG3494273.1"/>
    <property type="molecule type" value="Genomic_DNA"/>
</dbReference>
<name>A0A9X4M5U2_9CYAN</name>
<keyword evidence="1" id="KW-1133">Transmembrane helix</keyword>
<reference evidence="2" key="1">
    <citation type="submission" date="2019-05" db="EMBL/GenBank/DDBJ databases">
        <title>Whole genome sequencing of Pseudanabaena catenata USMAC16.</title>
        <authorList>
            <person name="Khan Z."/>
            <person name="Omar W.M."/>
            <person name="Convey P."/>
            <person name="Merican F."/>
            <person name="Najimudin N."/>
        </authorList>
    </citation>
    <scope>NUCLEOTIDE SEQUENCE</scope>
    <source>
        <strain evidence="2">USMAC16</strain>
    </source>
</reference>
<sequence>MRQFPVILIPPEVQRIAQSKPVAPELNIPLPSPPPNQLPAPIQIQEAIALSFGLIAIVAIVTLVAKELGIILLILGTVVIVLRIRYQFLTYKRRYQSHQNILQNYFTKLEAYSREEVSYQQKLAIAHAPERVLEFRHHQFQKFFAKLPPLENTSVLTNPKGLDLTSGKNQQAIAETIYNFGVTLQKHVSGTLYQGCPQYIPSIDYYWAPALTYVNPELNARIAIEIANSSASVASLTQNDLADRSLVGSGWIIIKFAQEQVRQNPASCSKEFAKLLDRLSLEPSVLENFRDIPDLVPLKR</sequence>
<gene>
    <name evidence="2" type="ORF">FEV09_06845</name>
</gene>
<keyword evidence="1" id="KW-0472">Membrane</keyword>
<keyword evidence="3" id="KW-1185">Reference proteome</keyword>
<keyword evidence="1" id="KW-0812">Transmembrane</keyword>
<organism evidence="2 3">
    <name type="scientific">Pseudanabaena catenata USMAC16</name>
    <dbReference type="NCBI Taxonomy" id="1855837"/>
    <lineage>
        <taxon>Bacteria</taxon>
        <taxon>Bacillati</taxon>
        <taxon>Cyanobacteriota</taxon>
        <taxon>Cyanophyceae</taxon>
        <taxon>Pseudanabaenales</taxon>
        <taxon>Pseudanabaenaceae</taxon>
        <taxon>Pseudanabaena</taxon>
    </lineage>
</organism>
<evidence type="ECO:0000313" key="3">
    <source>
        <dbReference type="Proteomes" id="UP001152872"/>
    </source>
</evidence>
<evidence type="ECO:0000256" key="1">
    <source>
        <dbReference type="SAM" id="Phobius"/>
    </source>
</evidence>
<evidence type="ECO:0000313" key="2">
    <source>
        <dbReference type="EMBL" id="MDG3494273.1"/>
    </source>
</evidence>
<dbReference type="AlphaFoldDB" id="A0A9X4M5U2"/>
<comment type="caution">
    <text evidence="2">The sequence shown here is derived from an EMBL/GenBank/DDBJ whole genome shotgun (WGS) entry which is preliminary data.</text>
</comment>
<accession>A0A9X4M5U2</accession>